<comment type="caution">
    <text evidence="3">The sequence shown here is derived from an EMBL/GenBank/DDBJ whole genome shotgun (WGS) entry which is preliminary data.</text>
</comment>
<dbReference type="Gene3D" id="1.10.1470.10">
    <property type="entry name" value="YjbJ"/>
    <property type="match status" value="1"/>
</dbReference>
<dbReference type="RefSeq" id="WP_115890462.1">
    <property type="nucleotide sequence ID" value="NZ_QKXK01000106.1"/>
</dbReference>
<evidence type="ECO:0000313" key="3">
    <source>
        <dbReference type="EMBL" id="REH88108.1"/>
    </source>
</evidence>
<feature type="region of interest" description="Disordered" evidence="2">
    <location>
        <begin position="1"/>
        <end position="39"/>
    </location>
</feature>
<dbReference type="InterPro" id="IPR008462">
    <property type="entry name" value="CsbD"/>
</dbReference>
<dbReference type="OrthoDB" id="2134937at2"/>
<dbReference type="AlphaFoldDB" id="A0A3E0IKB0"/>
<proteinExistence type="inferred from homology"/>
<name>A0A3E0IKB0_9STAP</name>
<dbReference type="EMBL" id="QKXQ01000777">
    <property type="protein sequence ID" value="REH88108.1"/>
    <property type="molecule type" value="Genomic_DNA"/>
</dbReference>
<dbReference type="Proteomes" id="UP000256562">
    <property type="component" value="Unassembled WGS sequence"/>
</dbReference>
<dbReference type="SUPFAM" id="SSF69047">
    <property type="entry name" value="Hypothetical protein YjbJ"/>
    <property type="match status" value="1"/>
</dbReference>
<dbReference type="InterPro" id="IPR036629">
    <property type="entry name" value="YjbJ_sf"/>
</dbReference>
<organism evidence="3 4">
    <name type="scientific">Staphylococcus felis</name>
    <dbReference type="NCBI Taxonomy" id="46127"/>
    <lineage>
        <taxon>Bacteria</taxon>
        <taxon>Bacillati</taxon>
        <taxon>Bacillota</taxon>
        <taxon>Bacilli</taxon>
        <taxon>Bacillales</taxon>
        <taxon>Staphylococcaceae</taxon>
        <taxon>Staphylococcus</taxon>
    </lineage>
</organism>
<sequence length="62" mass="6945">MSEEKFEQAKGNIKETIGDATNNENLKKEGKGDKTSGKTKEIVDDVKDKANDFIDKVKEDKN</sequence>
<evidence type="ECO:0000313" key="4">
    <source>
        <dbReference type="Proteomes" id="UP000256562"/>
    </source>
</evidence>
<evidence type="ECO:0000256" key="2">
    <source>
        <dbReference type="SAM" id="MobiDB-lite"/>
    </source>
</evidence>
<accession>A0A3E0IKB0</accession>
<dbReference type="Pfam" id="PF05532">
    <property type="entry name" value="CsbD"/>
    <property type="match status" value="1"/>
</dbReference>
<protein>
    <submittedName>
        <fullName evidence="3">CsbD family protein</fullName>
    </submittedName>
</protein>
<reference evidence="3 4" key="1">
    <citation type="journal article" date="2018" name="Vet. Microbiol.">
        <title>Characterisation of Staphylococcus felis isolated from cats using whole genome sequencing.</title>
        <authorList>
            <person name="Worthing K."/>
            <person name="Pang S."/>
            <person name="Trott D.J."/>
            <person name="Abraham S."/>
            <person name="Coombs G.W."/>
            <person name="Jordan D."/>
            <person name="McIntyre L."/>
            <person name="Davies M.R."/>
            <person name="Norris J."/>
        </authorList>
    </citation>
    <scope>NUCLEOTIDE SEQUENCE [LARGE SCALE GENOMIC DNA]</scope>
    <source>
        <strain evidence="3 4">F9</strain>
    </source>
</reference>
<evidence type="ECO:0000256" key="1">
    <source>
        <dbReference type="ARBA" id="ARBA00009129"/>
    </source>
</evidence>
<feature type="compositionally biased region" description="Basic and acidic residues" evidence="2">
    <location>
        <begin position="25"/>
        <end position="39"/>
    </location>
</feature>
<comment type="similarity">
    <text evidence="1">Belongs to the UPF0337 (CsbD) family.</text>
</comment>
<gene>
    <name evidence="3" type="ORF">DOS83_14520</name>
</gene>
<feature type="compositionally biased region" description="Basic and acidic residues" evidence="2">
    <location>
        <begin position="1"/>
        <end position="17"/>
    </location>
</feature>